<proteinExistence type="predicted"/>
<evidence type="ECO:0000256" key="1">
    <source>
        <dbReference type="ARBA" id="ARBA00023235"/>
    </source>
</evidence>
<dbReference type="SUPFAM" id="SSF51182">
    <property type="entry name" value="RmlC-like cupins"/>
    <property type="match status" value="1"/>
</dbReference>
<dbReference type="Proteomes" id="UP000214880">
    <property type="component" value="Unassembled WGS sequence"/>
</dbReference>
<name>A0A1G9SSN3_9FIRM</name>
<dbReference type="InterPro" id="IPR014710">
    <property type="entry name" value="RmlC-like_jellyroll"/>
</dbReference>
<reference evidence="2 3" key="1">
    <citation type="submission" date="2016-10" db="EMBL/GenBank/DDBJ databases">
        <authorList>
            <person name="de Groot N.N."/>
        </authorList>
    </citation>
    <scope>NUCLEOTIDE SEQUENCE [LARGE SCALE GENOMIC DNA]</scope>
    <source>
        <strain evidence="2 3">DSM 1736</strain>
    </source>
</reference>
<dbReference type="PANTHER" id="PTHR39193">
    <property type="entry name" value="5-DEOXY-GLUCURONATE ISOMERASE"/>
    <property type="match status" value="1"/>
</dbReference>
<dbReference type="EMBL" id="FNHB01000004">
    <property type="protein sequence ID" value="SDM38479.1"/>
    <property type="molecule type" value="Genomic_DNA"/>
</dbReference>
<organism evidence="2 3">
    <name type="scientific">Dendrosporobacter quercicolus</name>
    <dbReference type="NCBI Taxonomy" id="146817"/>
    <lineage>
        <taxon>Bacteria</taxon>
        <taxon>Bacillati</taxon>
        <taxon>Bacillota</taxon>
        <taxon>Negativicutes</taxon>
        <taxon>Selenomonadales</taxon>
        <taxon>Sporomusaceae</taxon>
        <taxon>Dendrosporobacter</taxon>
    </lineage>
</organism>
<dbReference type="Gene3D" id="2.60.120.10">
    <property type="entry name" value="Jelly Rolls"/>
    <property type="match status" value="2"/>
</dbReference>
<dbReference type="Pfam" id="PF04962">
    <property type="entry name" value="KduI"/>
    <property type="match status" value="1"/>
</dbReference>
<dbReference type="InterPro" id="IPR024203">
    <property type="entry name" value="Deoxy-glucuronate_isom_IolB"/>
</dbReference>
<evidence type="ECO:0000313" key="3">
    <source>
        <dbReference type="Proteomes" id="UP000214880"/>
    </source>
</evidence>
<dbReference type="InterPro" id="IPR011051">
    <property type="entry name" value="RmlC_Cupin_sf"/>
</dbReference>
<dbReference type="InterPro" id="IPR021120">
    <property type="entry name" value="KduI/IolB_isomerase"/>
</dbReference>
<accession>A0A1G9SSN3</accession>
<keyword evidence="1 2" id="KW-0413">Isomerase</keyword>
<protein>
    <submittedName>
        <fullName evidence="2">5-deoxyglucuronate isomerase</fullName>
    </submittedName>
</protein>
<gene>
    <name evidence="2" type="ORF">SAMN04488502_104105</name>
</gene>
<dbReference type="PIRSF" id="PIRSF036628">
    <property type="entry name" value="IolB"/>
    <property type="match status" value="1"/>
</dbReference>
<sequence length="277" mass="31804">MVTETGWRDDIKMMGYLEEIKQGYNRISDRNNAREQMLMDIGIAAGKAGEKQAYWDEEQETALLLLKGKVELSWEGGSRLIERSSVFDENPSCLHIARKVKVEIKAHSDYELIIQKTANEAAFESRLYLPDECKAEQFGKGVWEEAALRIVRTVFDYSTAPYSKLVIGEVIHYPGRWSSYIPHHHPQPEVYFYKFDKPQGFGFSLIGEEACKIKHNSFSLIPGGLVHPQVAAPGYAMYYCWMIRHLDNNPWTDRVNDPAHAWLLDPSAKIWRPATHV</sequence>
<keyword evidence="3" id="KW-1185">Reference proteome</keyword>
<dbReference type="AlphaFoldDB" id="A0A1G9SSN3"/>
<evidence type="ECO:0000313" key="2">
    <source>
        <dbReference type="EMBL" id="SDM38479.1"/>
    </source>
</evidence>
<dbReference type="GO" id="GO:0008880">
    <property type="term" value="F:glucuronate isomerase activity"/>
    <property type="evidence" value="ECO:0007669"/>
    <property type="project" value="InterPro"/>
</dbReference>
<dbReference type="PANTHER" id="PTHR39193:SF1">
    <property type="entry name" value="5-DEOXY-GLUCURONATE ISOMERASE"/>
    <property type="match status" value="1"/>
</dbReference>
<dbReference type="STRING" id="146817.SAMN04488502_104105"/>
<dbReference type="GO" id="GO:0019310">
    <property type="term" value="P:inositol catabolic process"/>
    <property type="evidence" value="ECO:0007669"/>
    <property type="project" value="InterPro"/>
</dbReference>